<feature type="domain" description="Peptidase A1" evidence="10">
    <location>
        <begin position="54"/>
        <end position="413"/>
    </location>
</feature>
<dbReference type="SMR" id="A0A0R0F1F3"/>
<reference evidence="11" key="1">
    <citation type="journal article" date="2010" name="Nature">
        <title>Genome sequence of the palaeopolyploid soybean.</title>
        <authorList>
            <person name="Schmutz J."/>
            <person name="Cannon S.B."/>
            <person name="Schlueter J."/>
            <person name="Ma J."/>
            <person name="Mitros T."/>
            <person name="Nelson W."/>
            <person name="Hyten D.L."/>
            <person name="Song Q."/>
            <person name="Thelen J.J."/>
            <person name="Cheng J."/>
            <person name="Xu D."/>
            <person name="Hellsten U."/>
            <person name="May G.D."/>
            <person name="Yu Y."/>
            <person name="Sakurai T."/>
            <person name="Umezawa T."/>
            <person name="Bhattacharyya M.K."/>
            <person name="Sandhu D."/>
            <person name="Valliyodan B."/>
            <person name="Lindquist E."/>
            <person name="Peto M."/>
            <person name="Grant D."/>
            <person name="Shu S."/>
            <person name="Goodstein D."/>
            <person name="Barry K."/>
            <person name="Futrell-Griggs M."/>
            <person name="Abernathy B."/>
            <person name="Du J."/>
            <person name="Tian Z."/>
            <person name="Zhu L."/>
            <person name="Gill N."/>
            <person name="Joshi T."/>
            <person name="Libault M."/>
            <person name="Sethuraman A."/>
            <person name="Zhang X.-C."/>
            <person name="Shinozaki K."/>
            <person name="Nguyen H.T."/>
            <person name="Wing R.A."/>
            <person name="Cregan P."/>
            <person name="Specht J."/>
            <person name="Grimwood J."/>
            <person name="Rokhsar D."/>
            <person name="Stacey G."/>
            <person name="Shoemaker R.C."/>
            <person name="Jackson S.A."/>
        </authorList>
    </citation>
    <scope>NUCLEOTIDE SEQUENCE [LARGE SCALE GENOMIC DNA]</scope>
    <source>
        <tissue evidence="11">Callus</tissue>
    </source>
</reference>
<keyword evidence="5" id="KW-1015">Disulfide bond</keyword>
<name>A0A0R0F1F3_SOYBN</name>
<organism evidence="11">
    <name type="scientific">Glycine max</name>
    <name type="common">Soybean</name>
    <name type="synonym">Glycine hispida</name>
    <dbReference type="NCBI Taxonomy" id="3847"/>
    <lineage>
        <taxon>Eukaryota</taxon>
        <taxon>Viridiplantae</taxon>
        <taxon>Streptophyta</taxon>
        <taxon>Embryophyta</taxon>
        <taxon>Tracheophyta</taxon>
        <taxon>Spermatophyta</taxon>
        <taxon>Magnoliopsida</taxon>
        <taxon>eudicotyledons</taxon>
        <taxon>Gunneridae</taxon>
        <taxon>Pentapetalae</taxon>
        <taxon>rosids</taxon>
        <taxon>fabids</taxon>
        <taxon>Fabales</taxon>
        <taxon>Fabaceae</taxon>
        <taxon>Papilionoideae</taxon>
        <taxon>50 kb inversion clade</taxon>
        <taxon>NPAAA clade</taxon>
        <taxon>indigoferoid/millettioid clade</taxon>
        <taxon>Phaseoleae</taxon>
        <taxon>Glycine</taxon>
        <taxon>Glycine subgen. Soja</taxon>
    </lineage>
</organism>
<reference evidence="11" key="2">
    <citation type="submission" date="2018-07" db="EMBL/GenBank/DDBJ databases">
        <title>WGS assembly of Glycine max.</title>
        <authorList>
            <person name="Schmutz J."/>
            <person name="Cannon S."/>
            <person name="Schlueter J."/>
            <person name="Ma J."/>
            <person name="Mitros T."/>
            <person name="Nelson W."/>
            <person name="Hyten D."/>
            <person name="Song Q."/>
            <person name="Thelen J."/>
            <person name="Cheng J."/>
            <person name="Xu D."/>
            <person name="Hellsten U."/>
            <person name="May G."/>
            <person name="Yu Y."/>
            <person name="Sakurai T."/>
            <person name="Umezawa T."/>
            <person name="Bhattacharyya M."/>
            <person name="Sandhu D."/>
            <person name="Valliyodan B."/>
            <person name="Lindquist E."/>
            <person name="Peto M."/>
            <person name="Grant D."/>
            <person name="Shu S."/>
            <person name="Goodstein D."/>
            <person name="Barry K."/>
            <person name="Futrell-Griggs M."/>
            <person name="Abernathy B."/>
            <person name="Du J."/>
            <person name="Tian Z."/>
            <person name="Zhu L."/>
            <person name="Gill N."/>
            <person name="Joshi T."/>
            <person name="Libault M."/>
            <person name="Sethuraman A."/>
            <person name="Zhang X."/>
            <person name="Shinozaki K."/>
            <person name="Nguyen H."/>
            <person name="Wing R."/>
            <person name="Cregan P."/>
            <person name="Specht J."/>
            <person name="Grimwood J."/>
            <person name="Rokhsar D."/>
            <person name="Stacey G."/>
            <person name="Shoemaker R."/>
            <person name="Jackson S."/>
        </authorList>
    </citation>
    <scope>NUCLEOTIDE SEQUENCE</scope>
    <source>
        <tissue evidence="11">Callus</tissue>
    </source>
</reference>
<dbReference type="SUPFAM" id="SSF50630">
    <property type="entry name" value="Acid proteases"/>
    <property type="match status" value="1"/>
</dbReference>
<dbReference type="InterPro" id="IPR033121">
    <property type="entry name" value="PEPTIDASE_A1"/>
</dbReference>
<dbReference type="CDD" id="cd05489">
    <property type="entry name" value="xylanase_inhibitor_I_like"/>
    <property type="match status" value="1"/>
</dbReference>
<comment type="function">
    <text evidence="6">Seed storage protein. Has a protein kinase activity. Binds leginsulin.</text>
</comment>
<comment type="similarity">
    <text evidence="1">Belongs to the peptidase A1 family.</text>
</comment>
<evidence type="ECO:0000256" key="6">
    <source>
        <dbReference type="ARBA" id="ARBA00054610"/>
    </source>
</evidence>
<dbReference type="InterPro" id="IPR033868">
    <property type="entry name" value="Xylanase_inhibitor_I-like"/>
</dbReference>
<dbReference type="GO" id="GO:0006508">
    <property type="term" value="P:proteolysis"/>
    <property type="evidence" value="ECO:0007669"/>
    <property type="project" value="InterPro"/>
</dbReference>
<gene>
    <name evidence="11" type="ORF">GLYMA_19G236600</name>
</gene>
<evidence type="ECO:0000256" key="2">
    <source>
        <dbReference type="ARBA" id="ARBA00022729"/>
    </source>
</evidence>
<evidence type="ECO:0000256" key="7">
    <source>
        <dbReference type="ARBA" id="ARBA00062460"/>
    </source>
</evidence>
<dbReference type="OrthoDB" id="1258937at2759"/>
<dbReference type="FunFam" id="2.40.70.10:FF:000126">
    <property type="entry name" value="Gamma conglutin 1"/>
    <property type="match status" value="1"/>
</dbReference>
<evidence type="ECO:0000256" key="9">
    <source>
        <dbReference type="SAM" id="SignalP"/>
    </source>
</evidence>
<dbReference type="EMBL" id="CM000852">
    <property type="protein sequence ID" value="KRG96855.1"/>
    <property type="molecule type" value="Genomic_DNA"/>
</dbReference>
<evidence type="ECO:0000313" key="11">
    <source>
        <dbReference type="EMBL" id="KRG96855.1"/>
    </source>
</evidence>
<dbReference type="PROSITE" id="PS51767">
    <property type="entry name" value="PEPTIDASE_A1"/>
    <property type="match status" value="1"/>
</dbReference>
<dbReference type="InterPro" id="IPR001461">
    <property type="entry name" value="Aspartic_peptidase_A1"/>
</dbReference>
<sequence>MASILHYFLALSLSFSFLFFLSDSVPIPQHHTNPTKPINLLVLPVQNDASTGLHWANLQKRTPLMQVPVLVDLNGNHLWVNCEQHYSSKTYQAPFCHSTQCSRANTHQCLSCPAASRPGCHKNTCGLMSTNPITQQTGLGELGQDVLAIHATQGSTQQLGPLVTVPQFLFSCAPSFLLQKGLPRNIQGVAGLGHAPISLPNQLASHFGLQHQFTTCLSRYPTSKGALIFGDAPNNMQQFHNQDIFHDLAFTPLTVTPQGEYNVRVSSIRINQHSVFPPNKISSTIVGSSGGTMISTSTPHMVLQQSLYQAFTQVFAQQLEKQAQVKSVAPFGLCFNSNKINAYPSVDLVMDKPNGPVWRISGEDLMVQAQPGVTCLGVMNGGMQPRAEVTLGTRQLEEKLMVFDLARSRVGFSTSSLHSHGVKCGDLFNFANA</sequence>
<dbReference type="Pfam" id="PF14541">
    <property type="entry name" value="TAXi_C"/>
    <property type="match status" value="1"/>
</dbReference>
<dbReference type="KEGG" id="gmx:547485"/>
<feature type="chain" id="PRO_5006397157" description="SBg7S" evidence="9">
    <location>
        <begin position="25"/>
        <end position="433"/>
    </location>
</feature>
<dbReference type="GO" id="GO:0045735">
    <property type="term" value="F:nutrient reservoir activity"/>
    <property type="evidence" value="ECO:0007669"/>
    <property type="project" value="UniProtKB-KW"/>
</dbReference>
<evidence type="ECO:0000256" key="4">
    <source>
        <dbReference type="ARBA" id="ARBA00023129"/>
    </source>
</evidence>
<dbReference type="GO" id="GO:0004190">
    <property type="term" value="F:aspartic-type endopeptidase activity"/>
    <property type="evidence" value="ECO:0007669"/>
    <property type="project" value="InterPro"/>
</dbReference>
<evidence type="ECO:0000256" key="5">
    <source>
        <dbReference type="ARBA" id="ARBA00023157"/>
    </source>
</evidence>
<protein>
    <recommendedName>
        <fullName evidence="8">SBg7S</fullName>
    </recommendedName>
</protein>
<dbReference type="FunFam" id="2.40.70.10:FF:000045">
    <property type="entry name" value="Basic 7S globulin"/>
    <property type="match status" value="1"/>
</dbReference>
<proteinExistence type="inferred from homology"/>
<evidence type="ECO:0000256" key="1">
    <source>
        <dbReference type="ARBA" id="ARBA00007447"/>
    </source>
</evidence>
<evidence type="ECO:0000256" key="3">
    <source>
        <dbReference type="ARBA" id="ARBA00022761"/>
    </source>
</evidence>
<evidence type="ECO:0000259" key="10">
    <source>
        <dbReference type="PROSITE" id="PS51767"/>
    </source>
</evidence>
<keyword evidence="4" id="KW-0708">Seed storage protein</keyword>
<keyword evidence="2 9" id="KW-0732">Signal</keyword>
<comment type="subunit">
    <text evidence="7">The mature protein consists of high- and low-kDa subunits linked by disulfide bonds.</text>
</comment>
<dbReference type="InterPro" id="IPR032861">
    <property type="entry name" value="TAXi_N"/>
</dbReference>
<accession>A0A0R0F1F3</accession>
<keyword evidence="3" id="KW-0758">Storage protein</keyword>
<dbReference type="PANTHER" id="PTHR47965">
    <property type="entry name" value="ASPARTYL PROTEASE-RELATED"/>
    <property type="match status" value="1"/>
</dbReference>
<dbReference type="Gene3D" id="2.40.70.10">
    <property type="entry name" value="Acid Proteases"/>
    <property type="match status" value="2"/>
</dbReference>
<dbReference type="InterPro" id="IPR032799">
    <property type="entry name" value="TAXi_C"/>
</dbReference>
<dbReference type="AlphaFoldDB" id="A0A0R0F1F3"/>
<dbReference type="InterPro" id="IPR021109">
    <property type="entry name" value="Peptidase_aspartic_dom_sf"/>
</dbReference>
<feature type="signal peptide" evidence="9">
    <location>
        <begin position="1"/>
        <end position="24"/>
    </location>
</feature>
<evidence type="ECO:0000256" key="8">
    <source>
        <dbReference type="ARBA" id="ARBA00083953"/>
    </source>
</evidence>
<dbReference type="Pfam" id="PF14543">
    <property type="entry name" value="TAXi_N"/>
    <property type="match status" value="1"/>
</dbReference>
<dbReference type="PANTHER" id="PTHR47965:SF28">
    <property type="entry name" value="BASIC 7S GLOBULIN"/>
    <property type="match status" value="1"/>
</dbReference>